<dbReference type="PANTHER" id="PTHR46221:SF9">
    <property type="entry name" value="NON-SPECIFIC PROTEIN-TYROSINE KINASE"/>
    <property type="match status" value="1"/>
</dbReference>
<feature type="region of interest" description="Disordered" evidence="19">
    <location>
        <begin position="366"/>
        <end position="385"/>
    </location>
</feature>
<dbReference type="GO" id="GO:0004714">
    <property type="term" value="F:transmembrane receptor protein tyrosine kinase activity"/>
    <property type="evidence" value="ECO:0007669"/>
    <property type="project" value="UniProtKB-EC"/>
</dbReference>
<dbReference type="InterPro" id="IPR035963">
    <property type="entry name" value="FERM_2"/>
</dbReference>
<keyword evidence="10 18" id="KW-0547">Nucleotide-binding</keyword>
<dbReference type="InterPro" id="IPR008266">
    <property type="entry name" value="Tyr_kinase_AS"/>
</dbReference>
<evidence type="ECO:0000256" key="15">
    <source>
        <dbReference type="ARBA" id="ARBA00023137"/>
    </source>
</evidence>
<evidence type="ECO:0000256" key="14">
    <source>
        <dbReference type="ARBA" id="ARBA00023136"/>
    </source>
</evidence>
<dbReference type="PROSITE" id="PS00107">
    <property type="entry name" value="PROTEIN_KINASE_ATP"/>
    <property type="match status" value="1"/>
</dbReference>
<dbReference type="GO" id="GO:0008284">
    <property type="term" value="P:positive regulation of cell population proliferation"/>
    <property type="evidence" value="ECO:0007669"/>
    <property type="project" value="UniProtKB-ARBA"/>
</dbReference>
<dbReference type="Pfam" id="PF00373">
    <property type="entry name" value="FERM_M"/>
    <property type="match status" value="1"/>
</dbReference>
<dbReference type="InterPro" id="IPR014352">
    <property type="entry name" value="FERM/acyl-CoA-bd_prot_sf"/>
</dbReference>
<dbReference type="Gene3D" id="1.20.120.330">
    <property type="entry name" value="Nucleotidyltransferases domain 2"/>
    <property type="match status" value="1"/>
</dbReference>
<name>A0A914C5E6_9BILA</name>
<sequence>MGTVDENGRMPDDVIQVFLANDIAKNVRVDPKTTIQRIISVLLDGMGMDRLSMLHFAVRLAQSPSVPGTSQSDCHWLHPGLRITQLVRRYSSPRSLLGHYRFELRIRFVPKNLQEMYQTETAAFLYLYEQLSSDYVKYVSWKVKEEEAIHMASLMLRKRFPDLTAHSTEKKLDFELIEEEGGLLRYLPESVVVSHKSKQLHKLIVSGVKKVVGLSEIECVFHFLTELTRIARFDTEIFRASYGYGWVKPIEIHVGHEIGISYRQEHAQIITRLADLKTVTDISIRRLDKNSEKWVVNVRISAKPSPLVVTMPTRDIAESLAHLIDGYQMLLSQQPSVWSLRDLIQDDDSITQSKQPYERTLSPARAKTKLPPMPPPVKTLPLSNGDTTKNWDIDKSAIRLEQLLGDGQFGIVYRGTYTDKGGNKQLVAVKVCRAEKESQDISAINKYLLDEAYTMQQFNHPHIIRLIGICTEGTVGAWCVMELAQYGELRVYLIREKASIDLSVQILFSHQLASALSYLHERQFIHRDIAARNCLVATPQCVKLSDFGLSRQLEDEPIYTSSYGKLPIKWMAPESLNFRKFTTKSDVYMFGVCVWEILSNGIKPWQGVRNHEVIMRVERGELLEQPPNCPKAMYDLLRVMWMIEPKFRISMQEVANFLEHLLEEIDHGVPFDELSSPNTYILKRFTPDRNGVDNREHRKSVPVLNVDSSLIPTSTIWRALEEQRIQSEEDDRWLEEEERHLFSQLSISHADEKVDQNGNSTLANGNETCQLPEGLEFDRENDKIHDAVIRVVQAVVFLSRTYALEMTNTRFIELVKNITEALELLFNESIEPLKQLHETDRKQVELVETLLNTDLKNMTKAMNKVIEETSCQSTCDYHRKEVLKIASMLAVNCKHFLDSIDTARFRAATAILKSKSIGMC</sequence>
<evidence type="ECO:0000256" key="18">
    <source>
        <dbReference type="PROSITE-ProRule" id="PRU10141"/>
    </source>
</evidence>
<comment type="subcellular location">
    <subcellularLocation>
        <location evidence="1">Cell junction</location>
        <location evidence="1">Focal adhesion</location>
    </subcellularLocation>
    <subcellularLocation>
        <location evidence="3">Cell membrane</location>
        <topology evidence="3">Peripheral membrane protein</topology>
        <orientation evidence="3">Cytoplasmic side</orientation>
    </subcellularLocation>
    <subcellularLocation>
        <location evidence="2">Cell projection</location>
    </subcellularLocation>
    <subcellularLocation>
        <location evidence="4">Cytoplasm</location>
    </subcellularLocation>
</comment>
<dbReference type="WBParaSite" id="ACRNAN_Path_339.g1309.t1">
    <property type="protein sequence ID" value="ACRNAN_Path_339.g1309.t1"/>
    <property type="gene ID" value="ACRNAN_Path_339.g1309"/>
</dbReference>
<evidence type="ECO:0000259" key="21">
    <source>
        <dbReference type="PROSITE" id="PS50057"/>
    </source>
</evidence>
<proteinExistence type="predicted"/>
<comment type="catalytic activity">
    <reaction evidence="17">
        <text>L-tyrosyl-[protein] + ATP = O-phospho-L-tyrosyl-[protein] + ADP + H(+)</text>
        <dbReference type="Rhea" id="RHEA:10596"/>
        <dbReference type="Rhea" id="RHEA-COMP:10136"/>
        <dbReference type="Rhea" id="RHEA-COMP:20101"/>
        <dbReference type="ChEBI" id="CHEBI:15378"/>
        <dbReference type="ChEBI" id="CHEBI:30616"/>
        <dbReference type="ChEBI" id="CHEBI:46858"/>
        <dbReference type="ChEBI" id="CHEBI:61978"/>
        <dbReference type="ChEBI" id="CHEBI:456216"/>
        <dbReference type="EC" id="2.7.10.1"/>
    </reaction>
</comment>
<dbReference type="Gene3D" id="3.30.200.20">
    <property type="entry name" value="Phosphorylase Kinase, domain 1"/>
    <property type="match status" value="1"/>
</dbReference>
<evidence type="ECO:0000313" key="22">
    <source>
        <dbReference type="Proteomes" id="UP000887540"/>
    </source>
</evidence>
<dbReference type="FunFam" id="1.10.510.10:FF:001512">
    <property type="entry name" value="Receptor tyrosine-protein kinase erbB-2"/>
    <property type="match status" value="1"/>
</dbReference>
<dbReference type="InterPro" id="IPR001245">
    <property type="entry name" value="Ser-Thr/Tyr_kinase_cat_dom"/>
</dbReference>
<dbReference type="Pfam" id="PF21477">
    <property type="entry name" value="FERM_C_FAK1"/>
    <property type="match status" value="1"/>
</dbReference>
<dbReference type="SUPFAM" id="SSF56112">
    <property type="entry name" value="Protein kinase-like (PK-like)"/>
    <property type="match status" value="1"/>
</dbReference>
<dbReference type="AlphaFoldDB" id="A0A914C5E6"/>
<dbReference type="InterPro" id="IPR000719">
    <property type="entry name" value="Prot_kinase_dom"/>
</dbReference>
<dbReference type="PROSITE" id="PS50057">
    <property type="entry name" value="FERM_3"/>
    <property type="match status" value="1"/>
</dbReference>
<dbReference type="InterPro" id="IPR020635">
    <property type="entry name" value="Tyr_kinase_cat_dom"/>
</dbReference>
<dbReference type="InterPro" id="IPR019748">
    <property type="entry name" value="FERM_central"/>
</dbReference>
<dbReference type="InterPro" id="IPR029071">
    <property type="entry name" value="Ubiquitin-like_domsf"/>
</dbReference>
<dbReference type="PROSITE" id="PS50011">
    <property type="entry name" value="PROTEIN_KINASE_DOM"/>
    <property type="match status" value="1"/>
</dbReference>
<dbReference type="GO" id="GO:0042995">
    <property type="term" value="C:cell projection"/>
    <property type="evidence" value="ECO:0007669"/>
    <property type="project" value="UniProtKB-SubCell"/>
</dbReference>
<evidence type="ECO:0000256" key="1">
    <source>
        <dbReference type="ARBA" id="ARBA00004246"/>
    </source>
</evidence>
<keyword evidence="12 18" id="KW-0067">ATP-binding</keyword>
<dbReference type="GO" id="GO:0007172">
    <property type="term" value="P:signal complex assembly"/>
    <property type="evidence" value="ECO:0007669"/>
    <property type="project" value="InterPro"/>
</dbReference>
<dbReference type="InterPro" id="IPR011993">
    <property type="entry name" value="PH-like_dom_sf"/>
</dbReference>
<evidence type="ECO:0000256" key="19">
    <source>
        <dbReference type="SAM" id="MobiDB-lite"/>
    </source>
</evidence>
<dbReference type="GO" id="GO:0005737">
    <property type="term" value="C:cytoplasm"/>
    <property type="evidence" value="ECO:0007669"/>
    <property type="project" value="UniProtKB-SubCell"/>
</dbReference>
<feature type="domain" description="FERM" evidence="21">
    <location>
        <begin position="13"/>
        <end position="335"/>
    </location>
</feature>
<evidence type="ECO:0000256" key="16">
    <source>
        <dbReference type="ARBA" id="ARBA00023273"/>
    </source>
</evidence>
<evidence type="ECO:0000256" key="5">
    <source>
        <dbReference type="ARBA" id="ARBA00011902"/>
    </source>
</evidence>
<feature type="domain" description="Protein kinase" evidence="20">
    <location>
        <begin position="398"/>
        <end position="662"/>
    </location>
</feature>
<evidence type="ECO:0000256" key="4">
    <source>
        <dbReference type="ARBA" id="ARBA00004496"/>
    </source>
</evidence>
<keyword evidence="16" id="KW-0966">Cell projection</keyword>
<dbReference type="InterPro" id="IPR017441">
    <property type="entry name" value="Protein_kinase_ATP_BS"/>
</dbReference>
<evidence type="ECO:0000256" key="2">
    <source>
        <dbReference type="ARBA" id="ARBA00004316"/>
    </source>
</evidence>
<evidence type="ECO:0000256" key="11">
    <source>
        <dbReference type="ARBA" id="ARBA00022777"/>
    </source>
</evidence>
<dbReference type="InterPro" id="IPR036137">
    <property type="entry name" value="Focal_adhe_kin_target_dom_sf"/>
</dbReference>
<dbReference type="SMART" id="SM00219">
    <property type="entry name" value="TyrKc"/>
    <property type="match status" value="1"/>
</dbReference>
<dbReference type="EC" id="2.7.10.1" evidence="5"/>
<dbReference type="Pfam" id="PF03623">
    <property type="entry name" value="Focal_AT"/>
    <property type="match status" value="1"/>
</dbReference>
<evidence type="ECO:0000256" key="12">
    <source>
        <dbReference type="ARBA" id="ARBA00022840"/>
    </source>
</evidence>
<evidence type="ECO:0000259" key="20">
    <source>
        <dbReference type="PROSITE" id="PS50011"/>
    </source>
</evidence>
<dbReference type="SUPFAM" id="SSF47031">
    <property type="entry name" value="Second domain of FERM"/>
    <property type="match status" value="1"/>
</dbReference>
<organism evidence="22 23">
    <name type="scientific">Acrobeloides nanus</name>
    <dbReference type="NCBI Taxonomy" id="290746"/>
    <lineage>
        <taxon>Eukaryota</taxon>
        <taxon>Metazoa</taxon>
        <taxon>Ecdysozoa</taxon>
        <taxon>Nematoda</taxon>
        <taxon>Chromadorea</taxon>
        <taxon>Rhabditida</taxon>
        <taxon>Tylenchina</taxon>
        <taxon>Cephalobomorpha</taxon>
        <taxon>Cephaloboidea</taxon>
        <taxon>Cephalobidae</taxon>
        <taxon>Acrobeloides</taxon>
    </lineage>
</organism>
<dbReference type="Pfam" id="PF07714">
    <property type="entry name" value="PK_Tyr_Ser-Thr"/>
    <property type="match status" value="1"/>
</dbReference>
<evidence type="ECO:0000256" key="13">
    <source>
        <dbReference type="ARBA" id="ARBA00022949"/>
    </source>
</evidence>
<evidence type="ECO:0000256" key="17">
    <source>
        <dbReference type="ARBA" id="ARBA00051243"/>
    </source>
</evidence>
<evidence type="ECO:0000256" key="3">
    <source>
        <dbReference type="ARBA" id="ARBA00004413"/>
    </source>
</evidence>
<feature type="binding site" evidence="18">
    <location>
        <position position="430"/>
    </location>
    <ligand>
        <name>ATP</name>
        <dbReference type="ChEBI" id="CHEBI:30616"/>
    </ligand>
</feature>
<keyword evidence="14" id="KW-0472">Membrane</keyword>
<dbReference type="Gene3D" id="3.10.20.90">
    <property type="entry name" value="Phosphatidylinositol 3-kinase Catalytic Subunit, Chain A, domain 1"/>
    <property type="match status" value="1"/>
</dbReference>
<evidence type="ECO:0000256" key="9">
    <source>
        <dbReference type="ARBA" id="ARBA00022679"/>
    </source>
</evidence>
<keyword evidence="15" id="KW-0829">Tyrosine-protein kinase</keyword>
<protein>
    <recommendedName>
        <fullName evidence="5">receptor protein-tyrosine kinase</fullName>
        <ecNumber evidence="5">2.7.10.1</ecNumber>
    </recommendedName>
</protein>
<dbReference type="PRINTS" id="PR00109">
    <property type="entry name" value="TYRKINASE"/>
</dbReference>
<dbReference type="InterPro" id="IPR019749">
    <property type="entry name" value="Band_41_domain"/>
</dbReference>
<keyword evidence="22" id="KW-1185">Reference proteome</keyword>
<dbReference type="Gene3D" id="1.20.80.10">
    <property type="match status" value="1"/>
</dbReference>
<dbReference type="SUPFAM" id="SSF54236">
    <property type="entry name" value="Ubiquitin-like"/>
    <property type="match status" value="1"/>
</dbReference>
<dbReference type="Gene3D" id="1.10.510.10">
    <property type="entry name" value="Transferase(Phosphotransferase) domain 1"/>
    <property type="match status" value="1"/>
</dbReference>
<keyword evidence="8" id="KW-0597">Phosphoprotein</keyword>
<dbReference type="SUPFAM" id="SSF50729">
    <property type="entry name" value="PH domain-like"/>
    <property type="match status" value="1"/>
</dbReference>
<evidence type="ECO:0000313" key="23">
    <source>
        <dbReference type="WBParaSite" id="ACRNAN_Path_339.g1309.t1"/>
    </source>
</evidence>
<dbReference type="GO" id="GO:0005886">
    <property type="term" value="C:plasma membrane"/>
    <property type="evidence" value="ECO:0007669"/>
    <property type="project" value="UniProtKB-SubCell"/>
</dbReference>
<reference evidence="23" key="1">
    <citation type="submission" date="2022-11" db="UniProtKB">
        <authorList>
            <consortium name="WormBaseParasite"/>
        </authorList>
    </citation>
    <scope>IDENTIFICATION</scope>
</reference>
<evidence type="ECO:0000256" key="10">
    <source>
        <dbReference type="ARBA" id="ARBA00022741"/>
    </source>
</evidence>
<evidence type="ECO:0000256" key="8">
    <source>
        <dbReference type="ARBA" id="ARBA00022553"/>
    </source>
</evidence>
<dbReference type="GO" id="GO:0048680">
    <property type="term" value="P:positive regulation of axon regeneration"/>
    <property type="evidence" value="ECO:0007669"/>
    <property type="project" value="UniProtKB-ARBA"/>
</dbReference>
<dbReference type="InterPro" id="IPR049385">
    <property type="entry name" value="FAK1-like_FERM_C"/>
</dbReference>
<evidence type="ECO:0000256" key="7">
    <source>
        <dbReference type="ARBA" id="ARBA00022490"/>
    </source>
</evidence>
<dbReference type="Proteomes" id="UP000887540">
    <property type="component" value="Unplaced"/>
</dbReference>
<dbReference type="SUPFAM" id="SSF68993">
    <property type="entry name" value="FAT domain of focal adhesion kinase"/>
    <property type="match status" value="1"/>
</dbReference>
<accession>A0A914C5E6</accession>
<dbReference type="Gene3D" id="2.30.29.30">
    <property type="entry name" value="Pleckstrin-homology domain (PH domain)/Phosphotyrosine-binding domain (PTB)"/>
    <property type="match status" value="1"/>
</dbReference>
<dbReference type="Pfam" id="PF18038">
    <property type="entry name" value="FERM_N_2"/>
    <property type="match status" value="1"/>
</dbReference>
<dbReference type="InterPro" id="IPR011009">
    <property type="entry name" value="Kinase-like_dom_sf"/>
</dbReference>
<dbReference type="CDD" id="cd14473">
    <property type="entry name" value="FERM_B-lobe"/>
    <property type="match status" value="1"/>
</dbReference>
<dbReference type="InterPro" id="IPR041390">
    <property type="entry name" value="FADK_N"/>
</dbReference>
<dbReference type="GO" id="GO:0005524">
    <property type="term" value="F:ATP binding"/>
    <property type="evidence" value="ECO:0007669"/>
    <property type="project" value="UniProtKB-UniRule"/>
</dbReference>
<dbReference type="InterPro" id="IPR000299">
    <property type="entry name" value="FERM_domain"/>
</dbReference>
<keyword evidence="7" id="KW-0963">Cytoplasm</keyword>
<keyword evidence="13" id="KW-0965">Cell junction</keyword>
<dbReference type="PROSITE" id="PS00109">
    <property type="entry name" value="PROTEIN_KINASE_TYR"/>
    <property type="match status" value="1"/>
</dbReference>
<dbReference type="PANTHER" id="PTHR46221">
    <property type="entry name" value="FERM AND PDZ DOMAIN-CONTAINING PROTEIN FAMILY MEMBER"/>
    <property type="match status" value="1"/>
</dbReference>
<dbReference type="InterPro" id="IPR005189">
    <property type="entry name" value="Focal_adhesion_kin_target_dom"/>
</dbReference>
<evidence type="ECO:0000256" key="6">
    <source>
        <dbReference type="ARBA" id="ARBA00022475"/>
    </source>
</evidence>
<dbReference type="SMART" id="SM00295">
    <property type="entry name" value="B41"/>
    <property type="match status" value="1"/>
</dbReference>
<dbReference type="GO" id="GO:0061564">
    <property type="term" value="P:axon development"/>
    <property type="evidence" value="ECO:0007669"/>
    <property type="project" value="UniProtKB-ARBA"/>
</dbReference>
<keyword evidence="6" id="KW-1003">Cell membrane</keyword>
<keyword evidence="9" id="KW-0808">Transferase</keyword>
<keyword evidence="11" id="KW-0418">Kinase</keyword>
<dbReference type="GO" id="GO:0005925">
    <property type="term" value="C:focal adhesion"/>
    <property type="evidence" value="ECO:0007669"/>
    <property type="project" value="UniProtKB-SubCell"/>
</dbReference>